<feature type="transmembrane region" description="Helical" evidence="8">
    <location>
        <begin position="167"/>
        <end position="186"/>
    </location>
</feature>
<feature type="compositionally biased region" description="Pro residues" evidence="7">
    <location>
        <begin position="1"/>
        <end position="10"/>
    </location>
</feature>
<dbReference type="STRING" id="83655.APT61_19700"/>
<dbReference type="GO" id="GO:0005886">
    <property type="term" value="C:plasma membrane"/>
    <property type="evidence" value="ECO:0007669"/>
    <property type="project" value="UniProtKB-SubCell"/>
</dbReference>
<evidence type="ECO:0000256" key="3">
    <source>
        <dbReference type="ARBA" id="ARBA00022475"/>
    </source>
</evidence>
<protein>
    <submittedName>
        <fullName evidence="9">DoxX</fullName>
    </submittedName>
</protein>
<keyword evidence="6 8" id="KW-0472">Membrane</keyword>
<dbReference type="PANTHER" id="PTHR33452:SF1">
    <property type="entry name" value="INNER MEMBRANE PROTEIN YPHA-RELATED"/>
    <property type="match status" value="1"/>
</dbReference>
<dbReference type="Proteomes" id="UP000310719">
    <property type="component" value="Chromosome"/>
</dbReference>
<evidence type="ECO:0000256" key="1">
    <source>
        <dbReference type="ARBA" id="ARBA00004651"/>
    </source>
</evidence>
<name>A0A4V6JHK9_9ENTR</name>
<dbReference type="InterPro" id="IPR032808">
    <property type="entry name" value="DoxX"/>
</dbReference>
<evidence type="ECO:0000313" key="10">
    <source>
        <dbReference type="Proteomes" id="UP000310719"/>
    </source>
</evidence>
<keyword evidence="4 8" id="KW-0812">Transmembrane</keyword>
<dbReference type="AlphaFoldDB" id="A0A4V6JHK9"/>
<comment type="similarity">
    <text evidence="2">Belongs to the DoxX family.</text>
</comment>
<reference evidence="9 10" key="1">
    <citation type="submission" date="2019-05" db="EMBL/GenBank/DDBJ databases">
        <authorList>
            <consortium name="Pathogen Informatics"/>
        </authorList>
    </citation>
    <scope>NUCLEOTIDE SEQUENCE [LARGE SCALE GENOMIC DNA]</scope>
    <source>
        <strain evidence="9 10">NCTC13032</strain>
    </source>
</reference>
<evidence type="ECO:0000256" key="4">
    <source>
        <dbReference type="ARBA" id="ARBA00022692"/>
    </source>
</evidence>
<dbReference type="Pfam" id="PF07681">
    <property type="entry name" value="DoxX"/>
    <property type="match status" value="1"/>
</dbReference>
<organism evidence="9 10">
    <name type="scientific">Leclercia adecarboxylata</name>
    <dbReference type="NCBI Taxonomy" id="83655"/>
    <lineage>
        <taxon>Bacteria</taxon>
        <taxon>Pseudomonadati</taxon>
        <taxon>Pseudomonadota</taxon>
        <taxon>Gammaproteobacteria</taxon>
        <taxon>Enterobacterales</taxon>
        <taxon>Enterobacteriaceae</taxon>
        <taxon>Leclercia</taxon>
    </lineage>
</organism>
<evidence type="ECO:0000256" key="5">
    <source>
        <dbReference type="ARBA" id="ARBA00022989"/>
    </source>
</evidence>
<keyword evidence="5 8" id="KW-1133">Transmembrane helix</keyword>
<evidence type="ECO:0000256" key="7">
    <source>
        <dbReference type="SAM" id="MobiDB-lite"/>
    </source>
</evidence>
<proteinExistence type="inferred from homology"/>
<evidence type="ECO:0000313" key="9">
    <source>
        <dbReference type="EMBL" id="VTP63313.1"/>
    </source>
</evidence>
<dbReference type="InterPro" id="IPR051907">
    <property type="entry name" value="DoxX-like_oxidoreductase"/>
</dbReference>
<feature type="transmembrane region" description="Helical" evidence="8">
    <location>
        <begin position="192"/>
        <end position="212"/>
    </location>
</feature>
<keyword evidence="3" id="KW-1003">Cell membrane</keyword>
<feature type="transmembrane region" description="Helical" evidence="8">
    <location>
        <begin position="138"/>
        <end position="160"/>
    </location>
</feature>
<gene>
    <name evidence="9" type="ORF">NCTC13032_00799</name>
</gene>
<evidence type="ECO:0000256" key="8">
    <source>
        <dbReference type="SAM" id="Phobius"/>
    </source>
</evidence>
<accession>A0A4V6JHK9</accession>
<sequence>MGPLAPPAIPVLPEWSPGGESAGSLPQRTRLRLPAWECRLFTTAAARAAYTTTRMTLPATAEMPVADDNAFWGALGLQLLCVFNHDELNFTSDPCPGLTCGLFFLRITGSLLLLYVHGLPKVLHFSEELTRIEDPFGFGPYFSLIPAIVAEVICPILILFGVATRLACVPIIAVLLVAMLVVHPGWSIAEGQFGWLLLIIFTTLAITGPGAWRVRSRVTERFA</sequence>
<feature type="region of interest" description="Disordered" evidence="7">
    <location>
        <begin position="1"/>
        <end position="26"/>
    </location>
</feature>
<evidence type="ECO:0000256" key="2">
    <source>
        <dbReference type="ARBA" id="ARBA00006679"/>
    </source>
</evidence>
<comment type="subcellular location">
    <subcellularLocation>
        <location evidence="1">Cell membrane</location>
        <topology evidence="1">Multi-pass membrane protein</topology>
    </subcellularLocation>
</comment>
<dbReference type="PANTHER" id="PTHR33452">
    <property type="entry name" value="OXIDOREDUCTASE CATD-RELATED"/>
    <property type="match status" value="1"/>
</dbReference>
<evidence type="ECO:0000256" key="6">
    <source>
        <dbReference type="ARBA" id="ARBA00023136"/>
    </source>
</evidence>
<dbReference type="EMBL" id="LR590464">
    <property type="protein sequence ID" value="VTP63313.1"/>
    <property type="molecule type" value="Genomic_DNA"/>
</dbReference>